<dbReference type="AlphaFoldDB" id="A0A2W5B7T1"/>
<dbReference type="Pfam" id="PF00199">
    <property type="entry name" value="Catalase"/>
    <property type="match status" value="1"/>
</dbReference>
<dbReference type="GO" id="GO:0042542">
    <property type="term" value="P:response to hydrogen peroxide"/>
    <property type="evidence" value="ECO:0007669"/>
    <property type="project" value="TreeGrafter"/>
</dbReference>
<keyword evidence="4 9" id="KW-0479">Metal-binding</keyword>
<accession>A0A2W5B7T1</accession>
<dbReference type="InterPro" id="IPR018028">
    <property type="entry name" value="Catalase"/>
</dbReference>
<evidence type="ECO:0000256" key="9">
    <source>
        <dbReference type="PIRSR" id="PIRSR038928-2"/>
    </source>
</evidence>
<evidence type="ECO:0000256" key="1">
    <source>
        <dbReference type="ARBA" id="ARBA00005329"/>
    </source>
</evidence>
<evidence type="ECO:0000313" key="13">
    <source>
        <dbReference type="Proteomes" id="UP000249451"/>
    </source>
</evidence>
<evidence type="ECO:0000256" key="3">
    <source>
        <dbReference type="ARBA" id="ARBA00022617"/>
    </source>
</evidence>
<evidence type="ECO:0000256" key="2">
    <source>
        <dbReference type="ARBA" id="ARBA00022559"/>
    </source>
</evidence>
<dbReference type="SUPFAM" id="SSF56634">
    <property type="entry name" value="Heme-dependent catalase-like"/>
    <property type="match status" value="1"/>
</dbReference>
<dbReference type="GO" id="GO:0042744">
    <property type="term" value="P:hydrogen peroxide catabolic process"/>
    <property type="evidence" value="ECO:0007669"/>
    <property type="project" value="UniProtKB-KW"/>
</dbReference>
<organism evidence="12 13">
    <name type="scientific">Corynebacterium urealyticum</name>
    <dbReference type="NCBI Taxonomy" id="43771"/>
    <lineage>
        <taxon>Bacteria</taxon>
        <taxon>Bacillati</taxon>
        <taxon>Actinomycetota</taxon>
        <taxon>Actinomycetes</taxon>
        <taxon>Mycobacteriales</taxon>
        <taxon>Corynebacteriaceae</taxon>
        <taxon>Corynebacterium</taxon>
    </lineage>
</organism>
<dbReference type="GO" id="GO:0046872">
    <property type="term" value="F:metal ion binding"/>
    <property type="evidence" value="ECO:0007669"/>
    <property type="project" value="UniProtKB-KW"/>
</dbReference>
<dbReference type="PRINTS" id="PR00067">
    <property type="entry name" value="CATALASE"/>
</dbReference>
<dbReference type="InterPro" id="IPR010582">
    <property type="entry name" value="Catalase_immune_responsive"/>
</dbReference>
<dbReference type="SMART" id="SM01060">
    <property type="entry name" value="Catalase"/>
    <property type="match status" value="1"/>
</dbReference>
<dbReference type="PROSITE" id="PS51402">
    <property type="entry name" value="CATALASE_3"/>
    <property type="match status" value="1"/>
</dbReference>
<name>A0A2W5B7T1_9CORY</name>
<evidence type="ECO:0000256" key="6">
    <source>
        <dbReference type="ARBA" id="ARBA00023004"/>
    </source>
</evidence>
<dbReference type="PANTHER" id="PTHR11465:SF9">
    <property type="entry name" value="CATALASE"/>
    <property type="match status" value="1"/>
</dbReference>
<comment type="caution">
    <text evidence="12">The sequence shown here is derived from an EMBL/GenBank/DDBJ whole genome shotgun (WGS) entry which is preliminary data.</text>
</comment>
<evidence type="ECO:0000256" key="4">
    <source>
        <dbReference type="ARBA" id="ARBA00022723"/>
    </source>
</evidence>
<evidence type="ECO:0000256" key="5">
    <source>
        <dbReference type="ARBA" id="ARBA00023002"/>
    </source>
</evidence>
<keyword evidence="7 10" id="KW-0376">Hydrogen peroxide</keyword>
<dbReference type="EC" id="1.11.1.6" evidence="10"/>
<feature type="binding site" description="axial binding residue" evidence="9">
    <location>
        <position position="357"/>
    </location>
    <ligand>
        <name>heme</name>
        <dbReference type="ChEBI" id="CHEBI:30413"/>
    </ligand>
    <ligandPart>
        <name>Fe</name>
        <dbReference type="ChEBI" id="CHEBI:18248"/>
    </ligandPart>
</feature>
<dbReference type="InterPro" id="IPR002226">
    <property type="entry name" value="Catalase_haem_BS"/>
</dbReference>
<dbReference type="InterPro" id="IPR020835">
    <property type="entry name" value="Catalase_sf"/>
</dbReference>
<reference evidence="12 13" key="1">
    <citation type="submission" date="2017-11" db="EMBL/GenBank/DDBJ databases">
        <title>Infants hospitalized years apart are colonized by the same room-sourced microbial strains.</title>
        <authorList>
            <person name="Brooks B."/>
            <person name="Olm M.R."/>
            <person name="Firek B.A."/>
            <person name="Baker R."/>
            <person name="Thomas B.C."/>
            <person name="Morowitz M.J."/>
            <person name="Banfield J.F."/>
        </authorList>
    </citation>
    <scope>NUCLEOTIDE SEQUENCE [LARGE SCALE GENOMIC DNA]</scope>
    <source>
        <strain evidence="12">S2_012_000_R3_87</strain>
    </source>
</reference>
<feature type="domain" description="Catalase core" evidence="11">
    <location>
        <begin position="28"/>
        <end position="413"/>
    </location>
</feature>
<dbReference type="Proteomes" id="UP000249451">
    <property type="component" value="Unassembled WGS sequence"/>
</dbReference>
<dbReference type="PANTHER" id="PTHR11465">
    <property type="entry name" value="CATALASE"/>
    <property type="match status" value="1"/>
</dbReference>
<dbReference type="GO" id="GO:0020037">
    <property type="term" value="F:heme binding"/>
    <property type="evidence" value="ECO:0007669"/>
    <property type="project" value="InterPro"/>
</dbReference>
<proteinExistence type="inferred from homology"/>
<evidence type="ECO:0000313" key="12">
    <source>
        <dbReference type="EMBL" id="PZP01734.1"/>
    </source>
</evidence>
<comment type="catalytic activity">
    <reaction evidence="10">
        <text>2 H2O2 = O2 + 2 H2O</text>
        <dbReference type="Rhea" id="RHEA:20309"/>
        <dbReference type="ChEBI" id="CHEBI:15377"/>
        <dbReference type="ChEBI" id="CHEBI:15379"/>
        <dbReference type="ChEBI" id="CHEBI:16240"/>
        <dbReference type="EC" id="1.11.1.6"/>
    </reaction>
</comment>
<dbReference type="Gene3D" id="2.40.180.10">
    <property type="entry name" value="Catalase core domain"/>
    <property type="match status" value="1"/>
</dbReference>
<dbReference type="InterPro" id="IPR011614">
    <property type="entry name" value="Catalase_core"/>
</dbReference>
<comment type="cofactor">
    <cofactor evidence="9">
        <name>heme</name>
        <dbReference type="ChEBI" id="CHEBI:30413"/>
    </cofactor>
</comment>
<dbReference type="InterPro" id="IPR024711">
    <property type="entry name" value="Catalase_clade1/3"/>
</dbReference>
<dbReference type="PIRSF" id="PIRSF038928">
    <property type="entry name" value="Catalase_clade1-3"/>
    <property type="match status" value="1"/>
</dbReference>
<keyword evidence="3 9" id="KW-0349">Heme</keyword>
<evidence type="ECO:0000256" key="10">
    <source>
        <dbReference type="RuleBase" id="RU000498"/>
    </source>
</evidence>
<feature type="active site" evidence="8">
    <location>
        <position position="147"/>
    </location>
</feature>
<comment type="similarity">
    <text evidence="1 10">Belongs to the catalase family.</text>
</comment>
<dbReference type="Gene3D" id="1.20.1370.60">
    <property type="match status" value="1"/>
</dbReference>
<keyword evidence="5 10" id="KW-0560">Oxidoreductase</keyword>
<keyword evidence="6 9" id="KW-0408">Iron</keyword>
<dbReference type="GO" id="GO:0004096">
    <property type="term" value="F:catalase activity"/>
    <property type="evidence" value="ECO:0007669"/>
    <property type="project" value="UniProtKB-EC"/>
</dbReference>
<evidence type="ECO:0000256" key="7">
    <source>
        <dbReference type="ARBA" id="ARBA00023324"/>
    </source>
</evidence>
<sequence length="538" mass="60634">MTDQKNTGNLTAKDIASRGVCPVTGHATRNNGAPITTQEHSATVGDQGPIALHDVSLVEKHQSFNRERIPERNVHAKGSGAFGELTITEDVSQYTKADLFQKGRVTTMLARFSTVAGELGFPDTVRDVRGFSLKFYTQEGNYDIVGNNTPVFFLRDGVKFPDFIRSQKRLNNGLRSADMQWDFWTRSPESAHQVTYLMGDRGIPANFRHMDGFGSHTYQWINAAGERFWVKYHFKTRQGWKTLTDEEANQIVGSGDFDHNRQDLFDAIERGDYPTWDVKVQIMPFEEAKDYRWNPFDLTKTWSQKDYPLIDVGHFTLNQNPENHFAQIEQAAFAPSNIVPGVGFSPDKMLLARVFAYQDTQRYRLGANNSQLPVNRPIRQDLNRYNTKDGAMAYEFPPRDTPVYSPNRFERGEGTQDTSDGSGVVQKGVAAGESQYGFGRGAESGTGLADELGLFDENYGGDLTFGAYHRHPEDDDFVQAGQLVREVMDDEQRERLAKNIAGAMAGVSEQVEQQCYTYWGHVDEYLAARVKEVFTASK</sequence>
<dbReference type="PROSITE" id="PS00438">
    <property type="entry name" value="CATALASE_2"/>
    <property type="match status" value="1"/>
</dbReference>
<evidence type="ECO:0000256" key="8">
    <source>
        <dbReference type="PIRSR" id="PIRSR038928-1"/>
    </source>
</evidence>
<dbReference type="EMBL" id="QFNY01000057">
    <property type="protein sequence ID" value="PZP01734.1"/>
    <property type="molecule type" value="Genomic_DNA"/>
</dbReference>
<dbReference type="InterPro" id="IPR024708">
    <property type="entry name" value="Catalase_AS"/>
</dbReference>
<evidence type="ECO:0000259" key="11">
    <source>
        <dbReference type="SMART" id="SM01060"/>
    </source>
</evidence>
<dbReference type="PROSITE" id="PS00437">
    <property type="entry name" value="CATALASE_1"/>
    <property type="match status" value="1"/>
</dbReference>
<dbReference type="Pfam" id="PF06628">
    <property type="entry name" value="Catalase-rel"/>
    <property type="match status" value="1"/>
</dbReference>
<dbReference type="GO" id="GO:0005737">
    <property type="term" value="C:cytoplasm"/>
    <property type="evidence" value="ECO:0007669"/>
    <property type="project" value="TreeGrafter"/>
</dbReference>
<protein>
    <recommendedName>
        <fullName evidence="10">Catalase</fullName>
        <ecNumber evidence="10">1.11.1.6</ecNumber>
    </recommendedName>
</protein>
<keyword evidence="2 10" id="KW-0575">Peroxidase</keyword>
<feature type="active site" evidence="8">
    <location>
        <position position="75"/>
    </location>
</feature>
<gene>
    <name evidence="12" type="ORF">DI609_03510</name>
</gene>